<organism evidence="2 3">
    <name type="scientific">Schizopora paradoxa</name>
    <dbReference type="NCBI Taxonomy" id="27342"/>
    <lineage>
        <taxon>Eukaryota</taxon>
        <taxon>Fungi</taxon>
        <taxon>Dikarya</taxon>
        <taxon>Basidiomycota</taxon>
        <taxon>Agaricomycotina</taxon>
        <taxon>Agaricomycetes</taxon>
        <taxon>Hymenochaetales</taxon>
        <taxon>Schizoporaceae</taxon>
        <taxon>Schizopora</taxon>
    </lineage>
</organism>
<dbReference type="EMBL" id="KQ086109">
    <property type="protein sequence ID" value="KLO08029.1"/>
    <property type="molecule type" value="Genomic_DNA"/>
</dbReference>
<name>A0A0H2R891_9AGAM</name>
<dbReference type="AlphaFoldDB" id="A0A0H2R891"/>
<evidence type="ECO:0000313" key="2">
    <source>
        <dbReference type="EMBL" id="KLO08029.1"/>
    </source>
</evidence>
<gene>
    <name evidence="2" type="ORF">SCHPADRAFT_624396</name>
</gene>
<evidence type="ECO:0000256" key="1">
    <source>
        <dbReference type="SAM" id="MobiDB-lite"/>
    </source>
</evidence>
<protein>
    <submittedName>
        <fullName evidence="2">Uncharacterized protein</fullName>
    </submittedName>
</protein>
<sequence length="504" mass="56951">MNLGCRRRRRRGGGEGHGRLPATGHRQNCPSRPVRFNFHRLSFSANLSVVEDQDHEHDLTCSSECNTMSSLTSVTFILLGHEPGDKYNWIGLPIGYLKPTDKLSSLESLVEKRLHSSNLTYEIDFYLLFDAVEGTREDLKKRFASVDYLDILAMNLHSSMAFETLNLPTDSLGSENRSVKLLAVAEFSPQPSPKDITYDILNQWRRTCDFPALSDLPESLNRPLPDEAKIPLRREFFDMITSPAHEFKDRCTPEDVALLFRISDDEVAPRLSSAFVDTIMEAPPDDNSPQNTFIRFWDGNVSKILKMTLPQGYSVRGTGRNRSSREIRPDYEFHIGDFVPFRGEELALSNVADNPRREMKEKMAWRHEPAPFLLGYYANGAYLTSVAIFPPLPTQKDPEVVDLIRTSLRTKAGRIKHAIRMINLSPVIAAIADTIGPQGAELVELRADDKTVLIGSKLIRKTFIGPGASTQVERLLTNLRVSDRRTFRTWTVYCRSPVTTPPSV</sequence>
<dbReference type="OrthoDB" id="2379186at2759"/>
<dbReference type="InParanoid" id="A0A0H2R891"/>
<feature type="region of interest" description="Disordered" evidence="1">
    <location>
        <begin position="1"/>
        <end position="27"/>
    </location>
</feature>
<feature type="compositionally biased region" description="Basic residues" evidence="1">
    <location>
        <begin position="1"/>
        <end position="11"/>
    </location>
</feature>
<proteinExistence type="predicted"/>
<reference evidence="2 3" key="1">
    <citation type="submission" date="2015-04" db="EMBL/GenBank/DDBJ databases">
        <title>Complete genome sequence of Schizopora paradoxa KUC8140, a cosmopolitan wood degrader in East Asia.</title>
        <authorList>
            <consortium name="DOE Joint Genome Institute"/>
            <person name="Min B."/>
            <person name="Park H."/>
            <person name="Jang Y."/>
            <person name="Kim J.-J."/>
            <person name="Kim K.H."/>
            <person name="Pangilinan J."/>
            <person name="Lipzen A."/>
            <person name="Riley R."/>
            <person name="Grigoriev I.V."/>
            <person name="Spatafora J.W."/>
            <person name="Choi I.-G."/>
        </authorList>
    </citation>
    <scope>NUCLEOTIDE SEQUENCE [LARGE SCALE GENOMIC DNA]</scope>
    <source>
        <strain evidence="2 3">KUC8140</strain>
    </source>
</reference>
<dbReference type="Proteomes" id="UP000053477">
    <property type="component" value="Unassembled WGS sequence"/>
</dbReference>
<accession>A0A0H2R891</accession>
<evidence type="ECO:0000313" key="3">
    <source>
        <dbReference type="Proteomes" id="UP000053477"/>
    </source>
</evidence>
<keyword evidence="3" id="KW-1185">Reference proteome</keyword>